<evidence type="ECO:0000256" key="7">
    <source>
        <dbReference type="ARBA" id="ARBA00023136"/>
    </source>
</evidence>
<reference evidence="10" key="1">
    <citation type="journal article" date="2014" name="Int. J. Syst. Evol. Microbiol.">
        <title>Complete genome sequence of Corynebacterium casei LMG S-19264T (=DSM 44701T), isolated from a smear-ripened cheese.</title>
        <authorList>
            <consortium name="US DOE Joint Genome Institute (JGI-PGF)"/>
            <person name="Walter F."/>
            <person name="Albersmeier A."/>
            <person name="Kalinowski J."/>
            <person name="Ruckert C."/>
        </authorList>
    </citation>
    <scope>NUCLEOTIDE SEQUENCE</scope>
    <source>
        <strain evidence="10">KCTC 12711</strain>
    </source>
</reference>
<evidence type="ECO:0000313" key="10">
    <source>
        <dbReference type="EMBL" id="GHA00533.1"/>
    </source>
</evidence>
<comment type="pathway">
    <text evidence="2">Glycan metabolism.</text>
</comment>
<keyword evidence="11" id="KW-1185">Reference proteome</keyword>
<evidence type="ECO:0000256" key="6">
    <source>
        <dbReference type="ARBA" id="ARBA00022989"/>
    </source>
</evidence>
<dbReference type="Gene3D" id="3.90.550.10">
    <property type="entry name" value="Spore Coat Polysaccharide Biosynthesis Protein SpsA, Chain A"/>
    <property type="match status" value="1"/>
</dbReference>
<dbReference type="EMBL" id="BMXA01000001">
    <property type="protein sequence ID" value="GHA00533.1"/>
    <property type="molecule type" value="Genomic_DNA"/>
</dbReference>
<keyword evidence="3" id="KW-0328">Glycosyltransferase</keyword>
<dbReference type="SUPFAM" id="SSF53448">
    <property type="entry name" value="Nucleotide-diphospho-sugar transferases"/>
    <property type="match status" value="1"/>
</dbReference>
<dbReference type="GO" id="GO:0005886">
    <property type="term" value="C:plasma membrane"/>
    <property type="evidence" value="ECO:0007669"/>
    <property type="project" value="TreeGrafter"/>
</dbReference>
<reference evidence="10" key="2">
    <citation type="submission" date="2020-09" db="EMBL/GenBank/DDBJ databases">
        <authorList>
            <person name="Sun Q."/>
            <person name="Kim S."/>
        </authorList>
    </citation>
    <scope>NUCLEOTIDE SEQUENCE</scope>
    <source>
        <strain evidence="10">KCTC 12711</strain>
    </source>
</reference>
<protein>
    <submittedName>
        <fullName evidence="10">Glycosyl transferase</fullName>
    </submittedName>
</protein>
<evidence type="ECO:0000256" key="1">
    <source>
        <dbReference type="ARBA" id="ARBA00004141"/>
    </source>
</evidence>
<dbReference type="PANTHER" id="PTHR43867:SF2">
    <property type="entry name" value="CELLULOSE SYNTHASE CATALYTIC SUBUNIT A [UDP-FORMING]"/>
    <property type="match status" value="1"/>
</dbReference>
<comment type="subcellular location">
    <subcellularLocation>
        <location evidence="1">Membrane</location>
        <topology evidence="1">Multi-pass membrane protein</topology>
    </subcellularLocation>
</comment>
<dbReference type="AlphaFoldDB" id="A0A918VJB6"/>
<keyword evidence="7 8" id="KW-0472">Membrane</keyword>
<dbReference type="GO" id="GO:0016758">
    <property type="term" value="F:hexosyltransferase activity"/>
    <property type="evidence" value="ECO:0007669"/>
    <property type="project" value="TreeGrafter"/>
</dbReference>
<evidence type="ECO:0000313" key="11">
    <source>
        <dbReference type="Proteomes" id="UP000614811"/>
    </source>
</evidence>
<feature type="transmembrane region" description="Helical" evidence="8">
    <location>
        <begin position="366"/>
        <end position="388"/>
    </location>
</feature>
<evidence type="ECO:0000256" key="2">
    <source>
        <dbReference type="ARBA" id="ARBA00004881"/>
    </source>
</evidence>
<keyword evidence="5 8" id="KW-0812">Transmembrane</keyword>
<organism evidence="10 11">
    <name type="scientific">Arenicella chitinivorans</name>
    <dbReference type="NCBI Taxonomy" id="1329800"/>
    <lineage>
        <taxon>Bacteria</taxon>
        <taxon>Pseudomonadati</taxon>
        <taxon>Pseudomonadota</taxon>
        <taxon>Gammaproteobacteria</taxon>
        <taxon>Arenicellales</taxon>
        <taxon>Arenicellaceae</taxon>
        <taxon>Arenicella</taxon>
    </lineage>
</organism>
<name>A0A918VJB6_9GAMM</name>
<keyword evidence="6 8" id="KW-1133">Transmembrane helix</keyword>
<evidence type="ECO:0000259" key="9">
    <source>
        <dbReference type="Pfam" id="PF00535"/>
    </source>
</evidence>
<dbReference type="InterPro" id="IPR050321">
    <property type="entry name" value="Glycosyltr_2/OpgH_subfam"/>
</dbReference>
<dbReference type="Proteomes" id="UP000614811">
    <property type="component" value="Unassembled WGS sequence"/>
</dbReference>
<dbReference type="InterPro" id="IPR001173">
    <property type="entry name" value="Glyco_trans_2-like"/>
</dbReference>
<dbReference type="Pfam" id="PF00535">
    <property type="entry name" value="Glycos_transf_2"/>
    <property type="match status" value="1"/>
</dbReference>
<feature type="transmembrane region" description="Helical" evidence="8">
    <location>
        <begin position="34"/>
        <end position="50"/>
    </location>
</feature>
<proteinExistence type="predicted"/>
<keyword evidence="4 10" id="KW-0808">Transferase</keyword>
<comment type="caution">
    <text evidence="10">The sequence shown here is derived from an EMBL/GenBank/DDBJ whole genome shotgun (WGS) entry which is preliminary data.</text>
</comment>
<evidence type="ECO:0000256" key="5">
    <source>
        <dbReference type="ARBA" id="ARBA00022692"/>
    </source>
</evidence>
<dbReference type="PANTHER" id="PTHR43867">
    <property type="entry name" value="CELLULOSE SYNTHASE CATALYTIC SUBUNIT A [UDP-FORMING]"/>
    <property type="match status" value="1"/>
</dbReference>
<feature type="transmembrane region" description="Helical" evidence="8">
    <location>
        <begin position="400"/>
        <end position="418"/>
    </location>
</feature>
<feature type="domain" description="Glycosyltransferase 2-like" evidence="9">
    <location>
        <begin position="117"/>
        <end position="284"/>
    </location>
</feature>
<dbReference type="RefSeq" id="WP_189398578.1">
    <property type="nucleotide sequence ID" value="NZ_BMXA01000001.1"/>
</dbReference>
<sequence>MAQLYPGVLANLLLVLGLVILYKSAHRQHRMVRLLIAILFVVVNVRYLNWRYTQTLPTFDFSLESIWMHTFYLFEALSAILLNWHFFVLVAPTNRSAEADRWEEILRGQKELPDVDILIPTFNEPPEMLIDTIRAAKSVQYPNFKVWVLDDGNRDWLRDMASEQGVGYIRREQRINFKAGNLNHALKLISGEVVCVVDSDFQLHANFLWRTVGMLNEPKMALIQTPQIYRNSDAIQHNLGGEFAWTEAQCTFSDVMQPGRDRWDNAFCYGTSFVVLRSALDKIGGFSTETVSEDLATSYQLIAEGYKVRYLNEPLSHGLATQDIVAFVKQRARWCRGTMQCLLSPHGVLRNRSLSIVDRLFFLDPVLYHIGSLWTLMLLLSPAVYWWLGIAPFYTDFGHLLVVLAPRILLVTLGFYWLSYGKTIPIVSEVGRIVGIFQLCKGVFATLLNPFNQEFSVTLKSKEATDTVVYWNLMLPLIGIAVLTLTGFLARYLGFMNDDVLWRTDFGLMISLTVYTLWLLYLSSLACVQRPMVINPHVSRIGSVKKSIKQLALRLF</sequence>
<dbReference type="CDD" id="cd06421">
    <property type="entry name" value="CESA_CelA_like"/>
    <property type="match status" value="1"/>
</dbReference>
<accession>A0A918VJB6</accession>
<feature type="transmembrane region" description="Helical" evidence="8">
    <location>
        <begin position="6"/>
        <end position="22"/>
    </location>
</feature>
<feature type="transmembrane region" description="Helical" evidence="8">
    <location>
        <begin position="468"/>
        <end position="494"/>
    </location>
</feature>
<gene>
    <name evidence="10" type="ORF">GCM10008090_06710</name>
</gene>
<evidence type="ECO:0000256" key="4">
    <source>
        <dbReference type="ARBA" id="ARBA00022679"/>
    </source>
</evidence>
<feature type="transmembrane region" description="Helical" evidence="8">
    <location>
        <begin position="506"/>
        <end position="526"/>
    </location>
</feature>
<feature type="transmembrane region" description="Helical" evidence="8">
    <location>
        <begin position="70"/>
        <end position="91"/>
    </location>
</feature>
<evidence type="ECO:0000256" key="3">
    <source>
        <dbReference type="ARBA" id="ARBA00022676"/>
    </source>
</evidence>
<evidence type="ECO:0000256" key="8">
    <source>
        <dbReference type="SAM" id="Phobius"/>
    </source>
</evidence>
<dbReference type="InterPro" id="IPR029044">
    <property type="entry name" value="Nucleotide-diphossugar_trans"/>
</dbReference>